<dbReference type="STRING" id="194197.BWD09_07765"/>
<dbReference type="AlphaFoldDB" id="A0A1X3D8D7"/>
<organism evidence="2 3">
    <name type="scientific">Neisseria dentiae</name>
    <dbReference type="NCBI Taxonomy" id="194197"/>
    <lineage>
        <taxon>Bacteria</taxon>
        <taxon>Pseudomonadati</taxon>
        <taxon>Pseudomonadota</taxon>
        <taxon>Betaproteobacteria</taxon>
        <taxon>Neisseriales</taxon>
        <taxon>Neisseriaceae</taxon>
        <taxon>Neisseria</taxon>
    </lineage>
</organism>
<dbReference type="OrthoDB" id="5294582at2"/>
<keyword evidence="3" id="KW-1185">Reference proteome</keyword>
<protein>
    <recommendedName>
        <fullName evidence="4">Zinc finger/thioredoxin putative domain-containing protein</fullName>
    </recommendedName>
</protein>
<evidence type="ECO:0008006" key="4">
    <source>
        <dbReference type="Google" id="ProtNLM"/>
    </source>
</evidence>
<reference evidence="3" key="1">
    <citation type="submission" date="2017-01" db="EMBL/GenBank/DDBJ databases">
        <authorList>
            <person name="Wolfgang W.J."/>
            <person name="Cole J."/>
            <person name="Wroblewski D."/>
            <person name="Mcginnis J."/>
            <person name="Musser K.A."/>
        </authorList>
    </citation>
    <scope>NUCLEOTIDE SEQUENCE [LARGE SCALE GENOMIC DNA]</scope>
    <source>
        <strain evidence="3">DSM 19151</strain>
    </source>
</reference>
<proteinExistence type="predicted"/>
<gene>
    <name evidence="2" type="ORF">BWD09_07765</name>
</gene>
<dbReference type="EMBL" id="MTBO01000018">
    <property type="protein sequence ID" value="OSI16066.1"/>
    <property type="molecule type" value="Genomic_DNA"/>
</dbReference>
<dbReference type="RefSeq" id="WP_085366118.1">
    <property type="nucleotide sequence ID" value="NZ_CAUJPZ010000016.1"/>
</dbReference>
<keyword evidence="1" id="KW-0812">Transmembrane</keyword>
<evidence type="ECO:0000313" key="3">
    <source>
        <dbReference type="Proteomes" id="UP000193118"/>
    </source>
</evidence>
<evidence type="ECO:0000256" key="1">
    <source>
        <dbReference type="SAM" id="Phobius"/>
    </source>
</evidence>
<sequence length="141" mass="15103">MPICVCPHCKARLAVKDTQLNLAQGFVVCTKCEGLFQAKHHISNTPHKASPEQLPGAATDTKLVRSIGPAVRNHKALSKNEIADLLDSMIPAESKNKPSAKAQAAATGTAEPAKDGFNWTLAALTALTVLIMQLFYLILML</sequence>
<evidence type="ECO:0000313" key="2">
    <source>
        <dbReference type="EMBL" id="OSI16066.1"/>
    </source>
</evidence>
<comment type="caution">
    <text evidence="2">The sequence shown here is derived from an EMBL/GenBank/DDBJ whole genome shotgun (WGS) entry which is preliminary data.</text>
</comment>
<name>A0A1X3D8D7_9NEIS</name>
<dbReference type="NCBIfam" id="TIGR02098">
    <property type="entry name" value="MJ0042_CXXC"/>
    <property type="match status" value="1"/>
</dbReference>
<accession>A0A1X3D8D7</accession>
<feature type="transmembrane region" description="Helical" evidence="1">
    <location>
        <begin position="119"/>
        <end position="139"/>
    </location>
</feature>
<dbReference type="Proteomes" id="UP000193118">
    <property type="component" value="Unassembled WGS sequence"/>
</dbReference>
<keyword evidence="1" id="KW-0472">Membrane</keyword>
<keyword evidence="1" id="KW-1133">Transmembrane helix</keyword>
<dbReference type="GeneID" id="94581500"/>
<dbReference type="InterPro" id="IPR011723">
    <property type="entry name" value="Znf/thioredoxin_put"/>
</dbReference>